<reference evidence="1" key="1">
    <citation type="submission" date="2020-02" db="EMBL/GenBank/DDBJ databases">
        <authorList>
            <person name="Meier V. D."/>
        </authorList>
    </citation>
    <scope>NUCLEOTIDE SEQUENCE</scope>
    <source>
        <strain evidence="1">AVDCRST_MAG94</strain>
    </source>
</reference>
<gene>
    <name evidence="1" type="ORF">AVDCRST_MAG94-2061</name>
</gene>
<dbReference type="EMBL" id="CADCTY010000718">
    <property type="protein sequence ID" value="CAA9334745.1"/>
    <property type="molecule type" value="Genomic_DNA"/>
</dbReference>
<protein>
    <submittedName>
        <fullName evidence="1">Uncharacterized protein</fullName>
    </submittedName>
</protein>
<proteinExistence type="predicted"/>
<evidence type="ECO:0000313" key="1">
    <source>
        <dbReference type="EMBL" id="CAA9334745.1"/>
    </source>
</evidence>
<organism evidence="1">
    <name type="scientific">uncultured Leptolyngbya sp</name>
    <dbReference type="NCBI Taxonomy" id="332963"/>
    <lineage>
        <taxon>Bacteria</taxon>
        <taxon>Bacillati</taxon>
        <taxon>Cyanobacteriota</taxon>
        <taxon>Cyanophyceae</taxon>
        <taxon>Leptolyngbyales</taxon>
        <taxon>Leptolyngbyaceae</taxon>
        <taxon>Leptolyngbya group</taxon>
        <taxon>Leptolyngbya</taxon>
        <taxon>environmental samples</taxon>
    </lineage>
</organism>
<accession>A0A6J4LKC9</accession>
<sequence>WRSLVMYEATQQLQGIEREQASPYSMSLSLFGPKSLRSTEPINQSLQM</sequence>
<name>A0A6J4LKC9_9CYAN</name>
<feature type="non-terminal residue" evidence="1">
    <location>
        <position position="1"/>
    </location>
</feature>
<dbReference type="AlphaFoldDB" id="A0A6J4LKC9"/>